<protein>
    <recommendedName>
        <fullName evidence="2">Mab-21-like HhH/H2TH-like domain-containing protein</fullName>
    </recommendedName>
</protein>
<dbReference type="InterPro" id="IPR024810">
    <property type="entry name" value="MAB21L/cGLR"/>
</dbReference>
<evidence type="ECO:0000256" key="1">
    <source>
        <dbReference type="SAM" id="MobiDB-lite"/>
    </source>
</evidence>
<proteinExistence type="predicted"/>
<gene>
    <name evidence="3" type="ORF">HHI36_009311</name>
</gene>
<feature type="region of interest" description="Disordered" evidence="1">
    <location>
        <begin position="278"/>
        <end position="300"/>
    </location>
</feature>
<reference evidence="3 4" key="1">
    <citation type="journal article" date="2021" name="BMC Biol.">
        <title>Horizontally acquired antibacterial genes associated with adaptive radiation of ladybird beetles.</title>
        <authorList>
            <person name="Li H.S."/>
            <person name="Tang X.F."/>
            <person name="Huang Y.H."/>
            <person name="Xu Z.Y."/>
            <person name="Chen M.L."/>
            <person name="Du X.Y."/>
            <person name="Qiu B.Y."/>
            <person name="Chen P.T."/>
            <person name="Zhang W."/>
            <person name="Slipinski A."/>
            <person name="Escalona H.E."/>
            <person name="Waterhouse R.M."/>
            <person name="Zwick A."/>
            <person name="Pang H."/>
        </authorList>
    </citation>
    <scope>NUCLEOTIDE SEQUENCE [LARGE SCALE GENOMIC DNA]</scope>
    <source>
        <strain evidence="3">SYSU2018</strain>
    </source>
</reference>
<feature type="compositionally biased region" description="Acidic residues" evidence="1">
    <location>
        <begin position="283"/>
        <end position="298"/>
    </location>
</feature>
<organism evidence="3 4">
    <name type="scientific">Cryptolaemus montrouzieri</name>
    <dbReference type="NCBI Taxonomy" id="559131"/>
    <lineage>
        <taxon>Eukaryota</taxon>
        <taxon>Metazoa</taxon>
        <taxon>Ecdysozoa</taxon>
        <taxon>Arthropoda</taxon>
        <taxon>Hexapoda</taxon>
        <taxon>Insecta</taxon>
        <taxon>Pterygota</taxon>
        <taxon>Neoptera</taxon>
        <taxon>Endopterygota</taxon>
        <taxon>Coleoptera</taxon>
        <taxon>Polyphaga</taxon>
        <taxon>Cucujiformia</taxon>
        <taxon>Coccinelloidea</taxon>
        <taxon>Coccinellidae</taxon>
        <taxon>Scymninae</taxon>
        <taxon>Scymnini</taxon>
        <taxon>Cryptolaemus</taxon>
    </lineage>
</organism>
<accession>A0ABD2MUV9</accession>
<dbReference type="PANTHER" id="PTHR10656">
    <property type="entry name" value="CELL FATE DETERMINING PROTEIN MAB21-RELATED"/>
    <property type="match status" value="1"/>
</dbReference>
<evidence type="ECO:0000313" key="4">
    <source>
        <dbReference type="Proteomes" id="UP001516400"/>
    </source>
</evidence>
<keyword evidence="4" id="KW-1185">Reference proteome</keyword>
<sequence length="830" mass="96879">MGCNNSKVSEDENLPVVDATAYGSEIIIESEDIYDRQVISCIKSEIERNPERFLLNNLLMSVVFFKNYEKELYDFSNTATPKEESDLNAELVTEVKKCILPDSLSDRIQENIRFCDSNDGHEEPLTQKIIYVINDNIEVKDKNDETLYTPVEVPGCQVKIEDFNEDADSAILLNESRPEKEKEKEKERKGFLKLRVLGRYSSKMNTTQFASRSVLKPPEKESSKPTTPVLEELELGEEYSTITAFKTPRDLNIVRRSERRDTLPDICFEVRKVKKFEDVKENESEEEESEEEVSENEILEERQKKQTDLYEDVTYLSSSGFMEYFQNDIFPNSTAKILGFTEEDVASAKAMPGCILCNKNQKGKVMPYQIIPAVAIDWPAQAYEYSFRKSRKVIIDTKDGIVYKWPTNGMIRELKSLNCVVIPKGFVMKKGENENSDIEWEINFPKASRYLAMRMSHPQVRCYIFLLALYKTYIEKFTMHHGLLIEHIRIHMFWECESDAKNWPEHKMGTKILQVIEDLNSGLSRCKIPDYFIKGKNIFENIPSKYLQFAQKKFHDILQFPVMHFIEALKNIKFINQDFYPAPDLDQLYNLLEGKKGKPPSWIRRSHFSQLPRKSVAQLGSQKEKHRQIQDLKWKKAMEKHNRNKYMQKMKDQEEAEKASKKKNEKKDLELFPSKLDILTQISILKFFTNHFLEIAKKSSRIGPKSQTIFYLKQAWYNMKVLEDIGGVCTDTENIEKVIDNERKLLEEKSVQVGQNIAPPTPHRNNENPFSFHENDMKANNAVESKSSFKLNKNNDIAARNREKRLMRERRPKSVGFDDKVEKISFMQDM</sequence>
<name>A0ABD2MUV9_9CUCU</name>
<dbReference type="Gene3D" id="1.10.1410.40">
    <property type="match status" value="1"/>
</dbReference>
<dbReference type="InterPro" id="IPR046906">
    <property type="entry name" value="Mab-21_HhH/H2TH-like"/>
</dbReference>
<dbReference type="SMART" id="SM01265">
    <property type="entry name" value="Mab-21"/>
    <property type="match status" value="1"/>
</dbReference>
<dbReference type="PANTHER" id="PTHR10656:SF69">
    <property type="entry name" value="MAB-21-LIKE HHH_H2TH-LIKE DOMAIN-CONTAINING PROTEIN"/>
    <property type="match status" value="1"/>
</dbReference>
<dbReference type="EMBL" id="JABFTP020000021">
    <property type="protein sequence ID" value="KAL3270255.1"/>
    <property type="molecule type" value="Genomic_DNA"/>
</dbReference>
<comment type="caution">
    <text evidence="3">The sequence shown here is derived from an EMBL/GenBank/DDBJ whole genome shotgun (WGS) entry which is preliminary data.</text>
</comment>
<dbReference type="AlphaFoldDB" id="A0ABD2MUV9"/>
<dbReference type="Proteomes" id="UP001516400">
    <property type="component" value="Unassembled WGS sequence"/>
</dbReference>
<dbReference type="Pfam" id="PF20266">
    <property type="entry name" value="Mab-21_C"/>
    <property type="match status" value="1"/>
</dbReference>
<feature type="domain" description="Mab-21-like HhH/H2TH-like" evidence="2">
    <location>
        <begin position="480"/>
        <end position="554"/>
    </location>
</feature>
<evidence type="ECO:0000259" key="2">
    <source>
        <dbReference type="Pfam" id="PF20266"/>
    </source>
</evidence>
<evidence type="ECO:0000313" key="3">
    <source>
        <dbReference type="EMBL" id="KAL3270255.1"/>
    </source>
</evidence>